<reference evidence="1" key="1">
    <citation type="submission" date="2020-11" db="EMBL/GenBank/DDBJ databases">
        <authorList>
            <person name="Tran Van P."/>
        </authorList>
    </citation>
    <scope>NUCLEOTIDE SEQUENCE</scope>
</reference>
<organism evidence="1">
    <name type="scientific">Timema monikensis</name>
    <dbReference type="NCBI Taxonomy" id="170555"/>
    <lineage>
        <taxon>Eukaryota</taxon>
        <taxon>Metazoa</taxon>
        <taxon>Ecdysozoa</taxon>
        <taxon>Arthropoda</taxon>
        <taxon>Hexapoda</taxon>
        <taxon>Insecta</taxon>
        <taxon>Pterygota</taxon>
        <taxon>Neoptera</taxon>
        <taxon>Polyneoptera</taxon>
        <taxon>Phasmatodea</taxon>
        <taxon>Timematodea</taxon>
        <taxon>Timematoidea</taxon>
        <taxon>Timematidae</taxon>
        <taxon>Timema</taxon>
    </lineage>
</organism>
<name>A0A7R9EJ73_9NEOP</name>
<dbReference type="AlphaFoldDB" id="A0A7R9EJ73"/>
<accession>A0A7R9EJ73</accession>
<sequence length="137" mass="14952">MWKVDFGVRVAAFSREEINFLSVSTSLTCPALQSGYKTALDPKHTLSRDGNRAKSLTNFPKRRENVRCAKEVRSFGCQLFGCSGHSRQSSSVLNLTVSANKLTAVNMPAEFELVLDPQIQFGIEPGTSGSAARSSDH</sequence>
<proteinExistence type="predicted"/>
<evidence type="ECO:0000313" key="1">
    <source>
        <dbReference type="EMBL" id="CAD7434598.1"/>
    </source>
</evidence>
<dbReference type="EMBL" id="OB797864">
    <property type="protein sequence ID" value="CAD7434598.1"/>
    <property type="molecule type" value="Genomic_DNA"/>
</dbReference>
<gene>
    <name evidence="1" type="ORF">TMSB3V08_LOCUS11248</name>
</gene>
<protein>
    <submittedName>
        <fullName evidence="1">Uncharacterized protein</fullName>
    </submittedName>
</protein>